<dbReference type="AlphaFoldDB" id="A0ABD6LFL5"/>
<proteinExistence type="predicted"/>
<evidence type="ECO:0000256" key="1">
    <source>
        <dbReference type="ARBA" id="ARBA00022612"/>
    </source>
</evidence>
<dbReference type="InterPro" id="IPR038713">
    <property type="entry name" value="Terminase_Gp1_N_sf"/>
</dbReference>
<keyword evidence="1" id="KW-1188">Viral release from host cell</keyword>
<organism evidence="3 4">
    <name type="scientific">Enterocloster clostridioformis</name>
    <dbReference type="NCBI Taxonomy" id="1531"/>
    <lineage>
        <taxon>Bacteria</taxon>
        <taxon>Bacillati</taxon>
        <taxon>Bacillota</taxon>
        <taxon>Clostridia</taxon>
        <taxon>Lachnospirales</taxon>
        <taxon>Lachnospiraceae</taxon>
        <taxon>Enterocloster</taxon>
    </lineage>
</organism>
<dbReference type="Pfam" id="PF03592">
    <property type="entry name" value="Terminase_2"/>
    <property type="match status" value="1"/>
</dbReference>
<protein>
    <submittedName>
        <fullName evidence="3">Terminase small subunit</fullName>
    </submittedName>
</protein>
<dbReference type="Gene3D" id="1.10.10.1400">
    <property type="entry name" value="Terminase, small subunit, N-terminal DNA-binding domain, HTH motif"/>
    <property type="match status" value="1"/>
</dbReference>
<evidence type="ECO:0000256" key="2">
    <source>
        <dbReference type="ARBA" id="ARBA00023219"/>
    </source>
</evidence>
<accession>A0ABD6LFL5</accession>
<evidence type="ECO:0000313" key="4">
    <source>
        <dbReference type="Proteomes" id="UP000719916"/>
    </source>
</evidence>
<dbReference type="InterPro" id="IPR005335">
    <property type="entry name" value="Terminase_ssu"/>
</dbReference>
<dbReference type="Proteomes" id="UP000719916">
    <property type="component" value="Unassembled WGS sequence"/>
</dbReference>
<name>A0ABD6LFL5_9FIRM</name>
<sequence>MALTPKQKIFADEYLIDLNATRAYKVAYPSCKKDEAAAVNGSKLLRNTKVAEYIQERMKDREKRTEITQDWVLEELRKIASANGTDFAHVVREPVIRNNSYVVDPDTGQMQTRDVVRIIPTEELPEEKRAAISAIKETKFGINVKTYDRVRALELLGRHLGMFKDKVELSGGLDIEKTKLDDLLQQMRGGG</sequence>
<dbReference type="PANTHER" id="PTHR41328">
    <property type="entry name" value="TERMINASE SMALL SUBUNIT-RELATED"/>
    <property type="match status" value="1"/>
</dbReference>
<comment type="caution">
    <text evidence="3">The sequence shown here is derived from an EMBL/GenBank/DDBJ whole genome shotgun (WGS) entry which is preliminary data.</text>
</comment>
<evidence type="ECO:0000313" key="3">
    <source>
        <dbReference type="EMBL" id="NSJ43368.1"/>
    </source>
</evidence>
<dbReference type="EMBL" id="JAAISW010000007">
    <property type="protein sequence ID" value="NSJ43368.1"/>
    <property type="molecule type" value="Genomic_DNA"/>
</dbReference>
<reference evidence="3 4" key="1">
    <citation type="journal article" date="2020" name="Cell Host Microbe">
        <title>Functional and Genomic Variation between Human-Derived Isolates of Lachnospiraceae Reveals Inter- and Intra-Species Diversity.</title>
        <authorList>
            <person name="Sorbara M.T."/>
            <person name="Littmann E.R."/>
            <person name="Fontana E."/>
            <person name="Moody T.U."/>
            <person name="Kohout C.E."/>
            <person name="Gjonbalaj M."/>
            <person name="Eaton V."/>
            <person name="Seok R."/>
            <person name="Leiner I.M."/>
            <person name="Pamer E.G."/>
        </authorList>
    </citation>
    <scope>NUCLEOTIDE SEQUENCE [LARGE SCALE GENOMIC DNA]</scope>
    <source>
        <strain evidence="3 4">MSK.2.26</strain>
    </source>
</reference>
<dbReference type="RefSeq" id="WP_002589162.1">
    <property type="nucleotide sequence ID" value="NZ_JAAISW010000007.1"/>
</dbReference>
<gene>
    <name evidence="3" type="ORF">G5B26_07195</name>
</gene>
<dbReference type="PANTHER" id="PTHR41328:SF2">
    <property type="entry name" value="TERMINASE SMALL SUBUNIT"/>
    <property type="match status" value="1"/>
</dbReference>
<dbReference type="InterPro" id="IPR052404">
    <property type="entry name" value="SPP1-like_terminase"/>
</dbReference>
<keyword evidence="2" id="KW-0231">Viral genome packaging</keyword>